<evidence type="ECO:0000256" key="7">
    <source>
        <dbReference type="ARBA" id="ARBA00023157"/>
    </source>
</evidence>
<dbReference type="Gene3D" id="2.40.30.10">
    <property type="entry name" value="Translation factors"/>
    <property type="match status" value="1"/>
</dbReference>
<dbReference type="AlphaFoldDB" id="A0A2H0W7I0"/>
<dbReference type="GO" id="GO:0005737">
    <property type="term" value="C:cytoplasm"/>
    <property type="evidence" value="ECO:0007669"/>
    <property type="project" value="UniProtKB-SubCell"/>
</dbReference>
<comment type="caution">
    <text evidence="9">Lacks conserved residue(s) required for the propagation of feature annotation.</text>
</comment>
<evidence type="ECO:0000259" key="10">
    <source>
        <dbReference type="Pfam" id="PF20258"/>
    </source>
</evidence>
<feature type="site" description="Interaction with tRNA" evidence="9">
    <location>
        <position position="386"/>
    </location>
</feature>
<dbReference type="InterPro" id="IPR046884">
    <property type="entry name" value="MnmA-like_central"/>
</dbReference>
<dbReference type="GO" id="GO:0103016">
    <property type="term" value="F:tRNA-uridine 2-sulfurtransferase activity"/>
    <property type="evidence" value="ECO:0007669"/>
    <property type="project" value="UniProtKB-EC"/>
</dbReference>
<dbReference type="Pfam" id="PF20258">
    <property type="entry name" value="tRNA_Me_trans_C"/>
    <property type="match status" value="1"/>
</dbReference>
<reference evidence="13" key="1">
    <citation type="submission" date="2017-09" db="EMBL/GenBank/DDBJ databases">
        <title>Depth-based differentiation of microbial function through sediment-hosted aquifers and enrichment of novel symbionts in the deep terrestrial subsurface.</title>
        <authorList>
            <person name="Probst A.J."/>
            <person name="Ladd B."/>
            <person name="Jarett J.K."/>
            <person name="Geller-Mcgrath D.E."/>
            <person name="Sieber C.M.K."/>
            <person name="Emerson J.B."/>
            <person name="Anantharaman K."/>
            <person name="Thomas B.C."/>
            <person name="Malmstrom R."/>
            <person name="Stieglmeier M."/>
            <person name="Klingl A."/>
            <person name="Woyke T."/>
            <person name="Ryan C.M."/>
            <person name="Banfield J.F."/>
        </authorList>
    </citation>
    <scope>NUCLEOTIDE SEQUENCE [LARGE SCALE GENOMIC DNA]</scope>
</reference>
<evidence type="ECO:0000259" key="11">
    <source>
        <dbReference type="Pfam" id="PF20259"/>
    </source>
</evidence>
<dbReference type="Pfam" id="PF03054">
    <property type="entry name" value="tRNA_Me_trans"/>
    <property type="match status" value="1"/>
</dbReference>
<feature type="domain" description="tRNA-specific 2-thiouridylase MnmA-like C-terminal" evidence="10">
    <location>
        <begin position="318"/>
        <end position="402"/>
    </location>
</feature>
<dbReference type="PANTHER" id="PTHR11933">
    <property type="entry name" value="TRNA 5-METHYLAMINOMETHYL-2-THIOURIDYLATE -METHYLTRANSFERASE"/>
    <property type="match status" value="1"/>
</dbReference>
<accession>A0A2H0W7I0</accession>
<dbReference type="NCBIfam" id="TIGR00420">
    <property type="entry name" value="trmU"/>
    <property type="match status" value="1"/>
</dbReference>
<gene>
    <name evidence="9" type="primary">mnmA</name>
    <name evidence="12" type="ORF">COT78_00305</name>
</gene>
<evidence type="ECO:0000256" key="3">
    <source>
        <dbReference type="ARBA" id="ARBA00022694"/>
    </source>
</evidence>
<feature type="binding site" evidence="9">
    <location>
        <begin position="11"/>
        <end position="18"/>
    </location>
    <ligand>
        <name>ATP</name>
        <dbReference type="ChEBI" id="CHEBI:30616"/>
    </ligand>
</feature>
<feature type="binding site" evidence="9">
    <location>
        <position position="136"/>
    </location>
    <ligand>
        <name>ATP</name>
        <dbReference type="ChEBI" id="CHEBI:30616"/>
    </ligand>
</feature>
<dbReference type="GO" id="GO:0005524">
    <property type="term" value="F:ATP binding"/>
    <property type="evidence" value="ECO:0007669"/>
    <property type="project" value="UniProtKB-KW"/>
</dbReference>
<comment type="function">
    <text evidence="9">Catalyzes the 2-thiolation of uridine at the wobble position (U34) of tRNA, leading to the formation of s(2)U34.</text>
</comment>
<dbReference type="Gene3D" id="2.30.30.280">
    <property type="entry name" value="Adenine nucleotide alpha hydrolases-like domains"/>
    <property type="match status" value="1"/>
</dbReference>
<keyword evidence="3 9" id="KW-0819">tRNA processing</keyword>
<dbReference type="InterPro" id="IPR004506">
    <property type="entry name" value="MnmA-like"/>
</dbReference>
<dbReference type="Pfam" id="PF20259">
    <property type="entry name" value="tRNA_Me_trans_M"/>
    <property type="match status" value="1"/>
</dbReference>
<dbReference type="InterPro" id="IPR023382">
    <property type="entry name" value="MnmA-like_central_sf"/>
</dbReference>
<feature type="active site" description="Cysteine persulfide intermediate" evidence="9">
    <location>
        <position position="222"/>
    </location>
</feature>
<evidence type="ECO:0000256" key="4">
    <source>
        <dbReference type="ARBA" id="ARBA00022741"/>
    </source>
</evidence>
<comment type="caution">
    <text evidence="12">The sequence shown here is derived from an EMBL/GenBank/DDBJ whole genome shotgun (WGS) entry which is preliminary data.</text>
</comment>
<evidence type="ECO:0000313" key="12">
    <source>
        <dbReference type="EMBL" id="PIS08041.1"/>
    </source>
</evidence>
<keyword evidence="1 9" id="KW-0820">tRNA-binding</keyword>
<feature type="region of interest" description="Interaction with tRNA" evidence="9">
    <location>
        <begin position="344"/>
        <end position="345"/>
    </location>
</feature>
<dbReference type="EC" id="2.8.1.13" evidence="9"/>
<feature type="active site" description="Nucleophile" evidence="9">
    <location>
        <position position="112"/>
    </location>
</feature>
<keyword evidence="6 9" id="KW-0694">RNA-binding</keyword>
<dbReference type="Gene3D" id="3.40.50.620">
    <property type="entry name" value="HUPs"/>
    <property type="match status" value="1"/>
</dbReference>
<comment type="catalytic activity">
    <reaction evidence="8 9">
        <text>S-sulfanyl-L-cysteinyl-[protein] + uridine(34) in tRNA + AH2 + ATP = 2-thiouridine(34) in tRNA + L-cysteinyl-[protein] + A + AMP + diphosphate + H(+)</text>
        <dbReference type="Rhea" id="RHEA:47032"/>
        <dbReference type="Rhea" id="RHEA-COMP:10131"/>
        <dbReference type="Rhea" id="RHEA-COMP:11726"/>
        <dbReference type="Rhea" id="RHEA-COMP:11727"/>
        <dbReference type="Rhea" id="RHEA-COMP:11728"/>
        <dbReference type="ChEBI" id="CHEBI:13193"/>
        <dbReference type="ChEBI" id="CHEBI:15378"/>
        <dbReference type="ChEBI" id="CHEBI:17499"/>
        <dbReference type="ChEBI" id="CHEBI:29950"/>
        <dbReference type="ChEBI" id="CHEBI:30616"/>
        <dbReference type="ChEBI" id="CHEBI:33019"/>
        <dbReference type="ChEBI" id="CHEBI:61963"/>
        <dbReference type="ChEBI" id="CHEBI:65315"/>
        <dbReference type="ChEBI" id="CHEBI:87170"/>
        <dbReference type="ChEBI" id="CHEBI:456215"/>
        <dbReference type="EC" id="2.8.1.13"/>
    </reaction>
</comment>
<dbReference type="InterPro" id="IPR046885">
    <property type="entry name" value="MnmA-like_C"/>
</dbReference>
<organism evidence="12 13">
    <name type="scientific">Candidatus Berkelbacteria bacterium CG10_big_fil_rev_8_21_14_0_10_43_13</name>
    <dbReference type="NCBI Taxonomy" id="1974514"/>
    <lineage>
        <taxon>Bacteria</taxon>
        <taxon>Candidatus Berkelbacteria</taxon>
    </lineage>
</organism>
<evidence type="ECO:0000313" key="13">
    <source>
        <dbReference type="Proteomes" id="UP000231382"/>
    </source>
</evidence>
<feature type="domain" description="tRNA-specific 2-thiouridylase MnmA-like central" evidence="11">
    <location>
        <begin position="250"/>
        <end position="311"/>
    </location>
</feature>
<dbReference type="NCBIfam" id="NF001138">
    <property type="entry name" value="PRK00143.1"/>
    <property type="match status" value="1"/>
</dbReference>
<keyword evidence="9" id="KW-0963">Cytoplasm</keyword>
<dbReference type="GO" id="GO:0000049">
    <property type="term" value="F:tRNA binding"/>
    <property type="evidence" value="ECO:0007669"/>
    <property type="project" value="UniProtKB-KW"/>
</dbReference>
<keyword evidence="7" id="KW-1015">Disulfide bond</keyword>
<proteinExistence type="inferred from homology"/>
<dbReference type="GO" id="GO:0002143">
    <property type="term" value="P:tRNA wobble position uridine thiolation"/>
    <property type="evidence" value="ECO:0007669"/>
    <property type="project" value="TreeGrafter"/>
</dbReference>
<dbReference type="FunFam" id="3.40.50.620:FF:000115">
    <property type="entry name" value="tRNA-specific 2-thiouridylase MnmA"/>
    <property type="match status" value="1"/>
</dbReference>
<protein>
    <recommendedName>
        <fullName evidence="9">tRNA-specific 2-thiouridylase MnmA</fullName>
        <ecNumber evidence="9">2.8.1.13</ecNumber>
    </recommendedName>
</protein>
<dbReference type="InterPro" id="IPR014729">
    <property type="entry name" value="Rossmann-like_a/b/a_fold"/>
</dbReference>
<comment type="subcellular location">
    <subcellularLocation>
        <location evidence="9">Cytoplasm</location>
    </subcellularLocation>
</comment>
<evidence type="ECO:0000256" key="5">
    <source>
        <dbReference type="ARBA" id="ARBA00022840"/>
    </source>
</evidence>
<evidence type="ECO:0000256" key="9">
    <source>
        <dbReference type="HAMAP-Rule" id="MF_00144"/>
    </source>
</evidence>
<keyword evidence="2 9" id="KW-0808">Transferase</keyword>
<dbReference type="HAMAP" id="MF_00144">
    <property type="entry name" value="tRNA_thiouridyl_MnmA"/>
    <property type="match status" value="1"/>
</dbReference>
<evidence type="ECO:0000256" key="2">
    <source>
        <dbReference type="ARBA" id="ARBA00022679"/>
    </source>
</evidence>
<evidence type="ECO:0000256" key="1">
    <source>
        <dbReference type="ARBA" id="ARBA00022555"/>
    </source>
</evidence>
<sequence>MKQQKVKVAVGMSGGVDSSVSALLLKQAGFEVVGLFMKLWHDPCGPEGAPFGGTKQNACCDDKALADAHLVADKIGIPLYEVDARREFKKEVTDCFIDEYQNIRTPNPCVVCNKKIKFGWLLDFAKKIGCDYLVTGHYARIEKVASTEALVPSTRNSELGTCHLLKGIDDTKDQSYFLYQLNQEQLAHIIFPVGGMIKSEVRQIAKENDLPVFEKAESQEVCFVSDNDYRKFLKRNFRGPSTEYRVPSPFESGDIVDKKGNVIGRHDGLVNYTVGQRKGIDQVASTESRVPRKPLYVIGFNLEKNELIVGDDRDLFKKEFEIEDAHWTSDKFKVEGKKLKVKIRYKADEISCEVSPLIPETSRRNSRQAKYVIRLSAPARAVTPGQSAVFYDGDEVVGGGIII</sequence>
<feature type="region of interest" description="Interaction with tRNA" evidence="9">
    <location>
        <begin position="172"/>
        <end position="174"/>
    </location>
</feature>
<dbReference type="CDD" id="cd01998">
    <property type="entry name" value="MnmA_TRMU-like"/>
    <property type="match status" value="1"/>
</dbReference>
<evidence type="ECO:0000256" key="8">
    <source>
        <dbReference type="ARBA" id="ARBA00051542"/>
    </source>
</evidence>
<dbReference type="EMBL" id="PEZW01000003">
    <property type="protein sequence ID" value="PIS08041.1"/>
    <property type="molecule type" value="Genomic_DNA"/>
</dbReference>
<dbReference type="SUPFAM" id="SSF52402">
    <property type="entry name" value="Adenine nucleotide alpha hydrolases-like"/>
    <property type="match status" value="1"/>
</dbReference>
<dbReference type="Proteomes" id="UP000231382">
    <property type="component" value="Unassembled WGS sequence"/>
</dbReference>
<name>A0A2H0W7I0_9BACT</name>
<comment type="similarity">
    <text evidence="9">Belongs to the MnmA/TRMU family.</text>
</comment>
<keyword evidence="5 9" id="KW-0067">ATP-binding</keyword>
<feature type="site" description="Interaction with tRNA" evidence="9">
    <location>
        <position position="137"/>
    </location>
</feature>
<dbReference type="PANTHER" id="PTHR11933:SF5">
    <property type="entry name" value="MITOCHONDRIAL TRNA-SPECIFIC 2-THIOURIDYLASE 1"/>
    <property type="match status" value="1"/>
</dbReference>
<keyword evidence="4 9" id="KW-0547">Nucleotide-binding</keyword>
<evidence type="ECO:0000256" key="6">
    <source>
        <dbReference type="ARBA" id="ARBA00022884"/>
    </source>
</evidence>
<feature type="binding site" evidence="9">
    <location>
        <position position="37"/>
    </location>
    <ligand>
        <name>ATP</name>
        <dbReference type="ChEBI" id="CHEBI:30616"/>
    </ligand>
</feature>